<comment type="caution">
    <text evidence="2">The sequence shown here is derived from an EMBL/GenBank/DDBJ whole genome shotgun (WGS) entry which is preliminary data.</text>
</comment>
<dbReference type="STRING" id="154538.A0A1M2V2S0"/>
<protein>
    <submittedName>
        <fullName evidence="2">Uncharacterized protein</fullName>
    </submittedName>
</protein>
<name>A0A1M2V2S0_TRAPU</name>
<feature type="region of interest" description="Disordered" evidence="1">
    <location>
        <begin position="804"/>
        <end position="833"/>
    </location>
</feature>
<feature type="non-terminal residue" evidence="2">
    <location>
        <position position="1"/>
    </location>
</feature>
<dbReference type="AlphaFoldDB" id="A0A1M2V2S0"/>
<evidence type="ECO:0000256" key="1">
    <source>
        <dbReference type="SAM" id="MobiDB-lite"/>
    </source>
</evidence>
<dbReference type="Proteomes" id="UP000184267">
    <property type="component" value="Unassembled WGS sequence"/>
</dbReference>
<dbReference type="OMA" id="HIPHESR"/>
<organism evidence="2 4">
    <name type="scientific">Trametes pubescens</name>
    <name type="common">White-rot fungus</name>
    <dbReference type="NCBI Taxonomy" id="154538"/>
    <lineage>
        <taxon>Eukaryota</taxon>
        <taxon>Fungi</taxon>
        <taxon>Dikarya</taxon>
        <taxon>Basidiomycota</taxon>
        <taxon>Agaricomycotina</taxon>
        <taxon>Agaricomycetes</taxon>
        <taxon>Polyporales</taxon>
        <taxon>Polyporaceae</taxon>
        <taxon>Trametes</taxon>
    </lineage>
</organism>
<dbReference type="EMBL" id="MNAD01001314">
    <property type="protein sequence ID" value="OJT06379.1"/>
    <property type="molecule type" value="Genomic_DNA"/>
</dbReference>
<evidence type="ECO:0000313" key="4">
    <source>
        <dbReference type="Proteomes" id="UP000184267"/>
    </source>
</evidence>
<sequence>RLWRDNGTLREKLQLLERAAEGKRRNLLAQLSRAEEGLIVAALEAENQRIREQDLQNAIQGLHGEKKALEVELQAVTLVFSEATEFASATLMLIMEDQLEALLAEQAHTQCTNNQLQVTSVNLERTRCSLRLEKKQIILLRRKVARFPGHLTHAVELATDKALAAVRVTTAFHLKEKGVITESARHMIRELVILNVPVNNISSVILVVAEAMGMDVNGSLHKRSVGRIVLEGLVAAKNQIVEEGSRADGITLSGDGTTHKGTNYESRNFYMNLDLSHVRRFLGVHSAPNHTSEQQLVGWQALIEDLYKTYNASPRGKHAACDERELPAKVTGMTSDHANDQKKLHDLVKKWKLTCDREIRGEKAKILLVGDEHLAAVLEAQSVQAIAELGGTQKWDAMSGAERTRWNKTILKRVSCKLGEEAFEALPDEEKRHTNLFVSGYCCMHKELNAVKGGNSCMAAAWTKLGLTPPVLLMNKDNTATTEAGTSGAQERAVEISEGGGVKATQLAGTLFKNKDDKKGYQDNLRIFFEASSAVGAPVRFPDTSNTQYQSHCEVAAELLVHLDLYIKFLDFSRDKKTKRNFNNMEVNVRRALHDVPTLTELCALVLYSQSISHPYLRQVRGHDVESDNHLDLGPLHSRLKSHIQHVIDNPSLLLAADASYKCGALDGKPWEHPEVFYAIHRLAPRLPALKDITVEFFSGALDTWGKFTTEFAQDGVISTLTSDEKQRAWMRTTNDDNEGALGSFRGSARRAPTMTVHQYNARTMTKINSTIPYMKTNFTPVDYAYSQAGAHIIDGSGLERKRKMEQAADDERVVAEKRRKDGEKQEKETVKQEKLQALKPIEQITELSSLTVVELDLYLDLHRQSDRSIPLKSKLPRKAAKLQALEDAIARGRHVESSSTTGEQVQGDGSLPEEAPGSERL</sequence>
<reference evidence="2 4" key="1">
    <citation type="submission" date="2016-10" db="EMBL/GenBank/DDBJ databases">
        <title>Genome sequence of the basidiomycete white-rot fungus Trametes pubescens.</title>
        <authorList>
            <person name="Makela M.R."/>
            <person name="Granchi Z."/>
            <person name="Peng M."/>
            <person name="De Vries R.P."/>
            <person name="Grigoriev I."/>
            <person name="Riley R."/>
            <person name="Hilden K."/>
        </authorList>
    </citation>
    <scope>NUCLEOTIDE SEQUENCE [LARGE SCALE GENOMIC DNA]</scope>
    <source>
        <strain evidence="2 4">FBCC735</strain>
    </source>
</reference>
<dbReference type="EMBL" id="MNAD01001715">
    <property type="protein sequence ID" value="OJT01901.1"/>
    <property type="molecule type" value="Genomic_DNA"/>
</dbReference>
<gene>
    <name evidence="3" type="ORF">TRAPUB_2768</name>
    <name evidence="2" type="ORF">TRAPUB_7678</name>
</gene>
<dbReference type="OrthoDB" id="3236156at2759"/>
<accession>A0A1M2V2S0</accession>
<keyword evidence="4" id="KW-1185">Reference proteome</keyword>
<evidence type="ECO:0000313" key="3">
    <source>
        <dbReference type="EMBL" id="OJT06379.1"/>
    </source>
</evidence>
<proteinExistence type="predicted"/>
<feature type="region of interest" description="Disordered" evidence="1">
    <location>
        <begin position="892"/>
        <end position="922"/>
    </location>
</feature>
<evidence type="ECO:0000313" key="2">
    <source>
        <dbReference type="EMBL" id="OJT01901.1"/>
    </source>
</evidence>